<organism evidence="6 7">
    <name type="scientific">Hoeflea alexandrii</name>
    <dbReference type="NCBI Taxonomy" id="288436"/>
    <lineage>
        <taxon>Bacteria</taxon>
        <taxon>Pseudomonadati</taxon>
        <taxon>Pseudomonadota</taxon>
        <taxon>Alphaproteobacteria</taxon>
        <taxon>Hyphomicrobiales</taxon>
        <taxon>Rhizobiaceae</taxon>
        <taxon>Hoeflea</taxon>
    </lineage>
</organism>
<sequence length="330" mass="35664">MTNISFDPIQRKEQKNAAQAKISCKRRAVLIVNTRSRKGERDYARAKRLLERAGVELEASYPVRSAERMPEIVQAEIEKERSIIIVGGGDGTISSVVDYFAYRESVFGLLPLGTANSFARSLGIPLDLEGAVEVIARGKVADVDLGSINGDLFANGAAIGLPTMIARATPHSMKRWLGRLAYPLVALNKLAGHPGFECTVTANGSVRSIQTLDVAIAVGGYQGGAVIAPDANVDDGLVLVQVLKSTSKRRFLERWARIAFGQPIRRDHLETISAPTLTITCDPPQDVSIDGEVVARTPIEVEIAREALLVMVPVAFGDEDDAEHAPTRRS</sequence>
<dbReference type="NCBIfam" id="TIGR00147">
    <property type="entry name" value="YegS/Rv2252/BmrU family lipid kinase"/>
    <property type="match status" value="1"/>
</dbReference>
<dbReference type="InterPro" id="IPR001206">
    <property type="entry name" value="Diacylglycerol_kinase_cat_dom"/>
</dbReference>
<dbReference type="InterPro" id="IPR016064">
    <property type="entry name" value="NAD/diacylglycerol_kinase_sf"/>
</dbReference>
<dbReference type="SMART" id="SM00046">
    <property type="entry name" value="DAGKc"/>
    <property type="match status" value="1"/>
</dbReference>
<dbReference type="InterPro" id="IPR050187">
    <property type="entry name" value="Lipid_Phosphate_FormReg"/>
</dbReference>
<dbReference type="EMBL" id="JAAAML010000007">
    <property type="protein sequence ID" value="MCO6411072.1"/>
    <property type="molecule type" value="Genomic_DNA"/>
</dbReference>
<accession>A0ABT1CXY7</accession>
<keyword evidence="4" id="KW-0067">ATP-binding</keyword>
<dbReference type="Pfam" id="PF00781">
    <property type="entry name" value="DAGK_cat"/>
    <property type="match status" value="1"/>
</dbReference>
<name>A0ABT1CXY7_9HYPH</name>
<dbReference type="Pfam" id="PF19279">
    <property type="entry name" value="YegS_C"/>
    <property type="match status" value="1"/>
</dbReference>
<dbReference type="PANTHER" id="PTHR12358">
    <property type="entry name" value="SPHINGOSINE KINASE"/>
    <property type="match status" value="1"/>
</dbReference>
<evidence type="ECO:0000313" key="7">
    <source>
        <dbReference type="Proteomes" id="UP001320715"/>
    </source>
</evidence>
<keyword evidence="3 6" id="KW-0418">Kinase</keyword>
<evidence type="ECO:0000256" key="4">
    <source>
        <dbReference type="ARBA" id="ARBA00022840"/>
    </source>
</evidence>
<comment type="caution">
    <text evidence="6">The sequence shown here is derived from an EMBL/GenBank/DDBJ whole genome shotgun (WGS) entry which is preliminary data.</text>
</comment>
<dbReference type="GO" id="GO:0016301">
    <property type="term" value="F:kinase activity"/>
    <property type="evidence" value="ECO:0007669"/>
    <property type="project" value="UniProtKB-KW"/>
</dbReference>
<dbReference type="SUPFAM" id="SSF111331">
    <property type="entry name" value="NAD kinase/diacylglycerol kinase-like"/>
    <property type="match status" value="1"/>
</dbReference>
<keyword evidence="2" id="KW-0547">Nucleotide-binding</keyword>
<dbReference type="PANTHER" id="PTHR12358:SF54">
    <property type="entry name" value="SPHINGOSINE KINASE RELATED PROTEIN"/>
    <property type="match status" value="1"/>
</dbReference>
<proteinExistence type="predicted"/>
<evidence type="ECO:0000313" key="6">
    <source>
        <dbReference type="EMBL" id="MCO6411072.1"/>
    </source>
</evidence>
<dbReference type="Proteomes" id="UP001320715">
    <property type="component" value="Unassembled WGS sequence"/>
</dbReference>
<feature type="domain" description="DAGKc" evidence="5">
    <location>
        <begin position="23"/>
        <end position="152"/>
    </location>
</feature>
<evidence type="ECO:0000256" key="1">
    <source>
        <dbReference type="ARBA" id="ARBA00022679"/>
    </source>
</evidence>
<keyword evidence="1" id="KW-0808">Transferase</keyword>
<dbReference type="Gene3D" id="3.40.50.10330">
    <property type="entry name" value="Probable inorganic polyphosphate/atp-NAD kinase, domain 1"/>
    <property type="match status" value="1"/>
</dbReference>
<dbReference type="PROSITE" id="PS50146">
    <property type="entry name" value="DAGK"/>
    <property type="match status" value="1"/>
</dbReference>
<dbReference type="InterPro" id="IPR017438">
    <property type="entry name" value="ATP-NAD_kinase_N"/>
</dbReference>
<reference evidence="6 7" key="1">
    <citation type="submission" date="2020-01" db="EMBL/GenBank/DDBJ databases">
        <title>Genomes of bacteria type strains.</title>
        <authorList>
            <person name="Chen J."/>
            <person name="Zhu S."/>
            <person name="Yang J."/>
        </authorList>
    </citation>
    <scope>NUCLEOTIDE SEQUENCE [LARGE SCALE GENOMIC DNA]</scope>
    <source>
        <strain evidence="6 7">DSM 16655</strain>
    </source>
</reference>
<gene>
    <name evidence="6" type="ORF">GTW23_23075</name>
</gene>
<evidence type="ECO:0000259" key="5">
    <source>
        <dbReference type="PROSITE" id="PS50146"/>
    </source>
</evidence>
<dbReference type="RefSeq" id="WP_252917711.1">
    <property type="nucleotide sequence ID" value="NZ_JAAAML010000007.1"/>
</dbReference>
<evidence type="ECO:0000256" key="3">
    <source>
        <dbReference type="ARBA" id="ARBA00022777"/>
    </source>
</evidence>
<dbReference type="InterPro" id="IPR005218">
    <property type="entry name" value="Diacylglycerol/lipid_kinase"/>
</dbReference>
<keyword evidence="7" id="KW-1185">Reference proteome</keyword>
<dbReference type="InterPro" id="IPR045540">
    <property type="entry name" value="YegS/DAGK_C"/>
</dbReference>
<dbReference type="Gene3D" id="2.60.200.40">
    <property type="match status" value="1"/>
</dbReference>
<protein>
    <submittedName>
        <fullName evidence="6">YegS/Rv2252/BmrU family lipid kinase</fullName>
    </submittedName>
</protein>
<evidence type="ECO:0000256" key="2">
    <source>
        <dbReference type="ARBA" id="ARBA00022741"/>
    </source>
</evidence>